<keyword evidence="1" id="KW-0812">Transmembrane</keyword>
<feature type="transmembrane region" description="Helical" evidence="1">
    <location>
        <begin position="20"/>
        <end position="42"/>
    </location>
</feature>
<dbReference type="EMBL" id="CP053697">
    <property type="protein sequence ID" value="QKE64550.1"/>
    <property type="molecule type" value="Genomic_DNA"/>
</dbReference>
<reference evidence="2" key="1">
    <citation type="submission" date="2020-07" db="EMBL/GenBank/DDBJ databases">
        <title>Nitrate ammonifying Pseudomonas campi sp. nov. isolated from German agricultural grassland.</title>
        <authorList>
            <person name="Timsy T."/>
            <person name="Ulrich A."/>
            <person name="Spanner T."/>
            <person name="Foesel B."/>
            <person name="Kolb S."/>
            <person name="Horn M.A."/>
            <person name="Behrendt U."/>
        </authorList>
    </citation>
    <scope>NUCLEOTIDE SEQUENCE</scope>
    <source>
        <strain evidence="2">S1-A32-2</strain>
    </source>
</reference>
<keyword evidence="1" id="KW-1133">Transmembrane helix</keyword>
<gene>
    <name evidence="2" type="ORF">HNE05_14745</name>
</gene>
<organism evidence="2 3">
    <name type="scientific">Aquipseudomonas campi</name>
    <dbReference type="NCBI Taxonomy" id="2731681"/>
    <lineage>
        <taxon>Bacteria</taxon>
        <taxon>Pseudomonadati</taxon>
        <taxon>Pseudomonadota</taxon>
        <taxon>Gammaproteobacteria</taxon>
        <taxon>Pseudomonadales</taxon>
        <taxon>Pseudomonadaceae</taxon>
        <taxon>Aquipseudomonas</taxon>
    </lineage>
</organism>
<proteinExistence type="predicted"/>
<sequence length="275" mass="30782">MDQAQVLLDGLWEPFSFLSLFGYICLGILLGSFIGLLLALFLQRRGWLARRKRWHHWLLKLHFLLLPLGGAVLGSQGGMLYGGQQQVHRHLESYAPLVQVVAGGVWLEFERFFAEQDQHALGQQLQRMSVQEVLNQLAAQYVQEQLLAHAPQLDGASLSERVGLKLYEQLQQQLLSVAVRDMAVEQAGKYSGVKPQVILDVLDARVEQLFHADFLLGLLKQQLSQVLKPFYLTLLVLLALMLGLVAAEVLLSRYLGQWRVEGAAPALASAEPQVQ</sequence>
<keyword evidence="1" id="KW-0472">Membrane</keyword>
<evidence type="ECO:0000256" key="1">
    <source>
        <dbReference type="SAM" id="Phobius"/>
    </source>
</evidence>
<keyword evidence="3" id="KW-1185">Reference proteome</keyword>
<accession>A0A6M8FKQ4</accession>
<evidence type="ECO:0000313" key="2">
    <source>
        <dbReference type="EMBL" id="QKE64550.1"/>
    </source>
</evidence>
<dbReference type="AlphaFoldDB" id="A0A6M8FKQ4"/>
<dbReference type="KEGG" id="pcam:HNE05_14745"/>
<protein>
    <submittedName>
        <fullName evidence="2">Uncharacterized protein</fullName>
    </submittedName>
</protein>
<evidence type="ECO:0000313" key="3">
    <source>
        <dbReference type="Proteomes" id="UP000501379"/>
    </source>
</evidence>
<dbReference type="Proteomes" id="UP000501379">
    <property type="component" value="Chromosome"/>
</dbReference>
<name>A0A6M8FKQ4_9GAMM</name>
<dbReference type="RefSeq" id="WP_173209568.1">
    <property type="nucleotide sequence ID" value="NZ_CP053697.2"/>
</dbReference>
<feature type="transmembrane region" description="Helical" evidence="1">
    <location>
        <begin position="230"/>
        <end position="251"/>
    </location>
</feature>